<keyword evidence="3" id="KW-0274">FAD</keyword>
<dbReference type="InterPro" id="IPR023753">
    <property type="entry name" value="FAD/NAD-binding_dom"/>
</dbReference>
<evidence type="ECO:0000256" key="1">
    <source>
        <dbReference type="ARBA" id="ARBA00001974"/>
    </source>
</evidence>
<proteinExistence type="predicted"/>
<name>A0ABY6CKT1_9BACT</name>
<dbReference type="RefSeq" id="WP_262308453.1">
    <property type="nucleotide sequence ID" value="NZ_CP106679.1"/>
</dbReference>
<feature type="domain" description="Reductase C-terminal" evidence="6">
    <location>
        <begin position="326"/>
        <end position="408"/>
    </location>
</feature>
<evidence type="ECO:0000259" key="6">
    <source>
        <dbReference type="Pfam" id="PF14759"/>
    </source>
</evidence>
<dbReference type="InterPro" id="IPR036188">
    <property type="entry name" value="FAD/NAD-bd_sf"/>
</dbReference>
<dbReference type="Gene3D" id="3.30.390.30">
    <property type="match status" value="1"/>
</dbReference>
<evidence type="ECO:0000256" key="2">
    <source>
        <dbReference type="ARBA" id="ARBA00022630"/>
    </source>
</evidence>
<gene>
    <name evidence="7" type="ORF">N6H18_11675</name>
</gene>
<organism evidence="7 8">
    <name type="scientific">Reichenbachiella agarivorans</name>
    <dbReference type="NCBI Taxonomy" id="2979464"/>
    <lineage>
        <taxon>Bacteria</taxon>
        <taxon>Pseudomonadati</taxon>
        <taxon>Bacteroidota</taxon>
        <taxon>Cytophagia</taxon>
        <taxon>Cytophagales</taxon>
        <taxon>Reichenbachiellaceae</taxon>
        <taxon>Reichenbachiella</taxon>
    </lineage>
</organism>
<dbReference type="PANTHER" id="PTHR43557">
    <property type="entry name" value="APOPTOSIS-INDUCING FACTOR 1"/>
    <property type="match status" value="1"/>
</dbReference>
<dbReference type="Proteomes" id="UP001065174">
    <property type="component" value="Chromosome"/>
</dbReference>
<evidence type="ECO:0000313" key="8">
    <source>
        <dbReference type="Proteomes" id="UP001065174"/>
    </source>
</evidence>
<protein>
    <submittedName>
        <fullName evidence="7">FAD-dependent oxidoreductase</fullName>
    </submittedName>
</protein>
<evidence type="ECO:0000256" key="4">
    <source>
        <dbReference type="ARBA" id="ARBA00023002"/>
    </source>
</evidence>
<dbReference type="InterPro" id="IPR028202">
    <property type="entry name" value="Reductase_C"/>
</dbReference>
<keyword evidence="2" id="KW-0285">Flavoprotein</keyword>
<dbReference type="PANTHER" id="PTHR43557:SF2">
    <property type="entry name" value="RIESKE DOMAIN-CONTAINING PROTEIN-RELATED"/>
    <property type="match status" value="1"/>
</dbReference>
<evidence type="ECO:0000256" key="3">
    <source>
        <dbReference type="ARBA" id="ARBA00022827"/>
    </source>
</evidence>
<dbReference type="SUPFAM" id="SSF51905">
    <property type="entry name" value="FAD/NAD(P)-binding domain"/>
    <property type="match status" value="1"/>
</dbReference>
<feature type="domain" description="FAD/NAD(P)-binding" evidence="5">
    <location>
        <begin position="8"/>
        <end position="307"/>
    </location>
</feature>
<dbReference type="EMBL" id="CP106679">
    <property type="protein sequence ID" value="UXP31009.1"/>
    <property type="molecule type" value="Genomic_DNA"/>
</dbReference>
<dbReference type="PRINTS" id="PR00411">
    <property type="entry name" value="PNDRDTASEI"/>
</dbReference>
<comment type="cofactor">
    <cofactor evidence="1">
        <name>FAD</name>
        <dbReference type="ChEBI" id="CHEBI:57692"/>
    </cofactor>
</comment>
<evidence type="ECO:0000313" key="7">
    <source>
        <dbReference type="EMBL" id="UXP31009.1"/>
    </source>
</evidence>
<sequence>MSTKDKTCLVIGASHAGVNFAFALRKEGWEGRIVLFDKDPVLPYHRPPLSKAYLTSDDLIEKHSLKSAESYEKEHIELCLGVGISSINRDTKTITLDTGETQVYDQLVLATGARPLIPPIPGMDTAHQLYPLRTAHDVQQIKAALGDGKGKRAVIIGGGYIGLEIAASMKKVGTDVTVLEREARVLARVTAPEMSAFFQQLHAEQDVNVLTNKNVVSIAKADESNIVHCSDGSQYPADLIVVGVGIRVNLELAKDAGLEIENGIKVNAQTQTSDPAIYAIGDCSFHHNPLYDRWVRLESVQNAVDQAKVAAAVIAGKDASYNSLPWFWSDQFDVKLQMVGLSEGYDELLIREEEGERKFSAWYFRGDQLLAVDAVNNAKAYVIGTKFIKESVKVDKQKLVELSTDLKPVHLLAPS</sequence>
<dbReference type="Gene3D" id="3.50.50.60">
    <property type="entry name" value="FAD/NAD(P)-binding domain"/>
    <property type="match status" value="2"/>
</dbReference>
<accession>A0ABY6CKT1</accession>
<dbReference type="InterPro" id="IPR050446">
    <property type="entry name" value="FAD-oxidoreductase/Apoptosis"/>
</dbReference>
<dbReference type="SUPFAM" id="SSF55424">
    <property type="entry name" value="FAD/NAD-linked reductases, dimerisation (C-terminal) domain"/>
    <property type="match status" value="1"/>
</dbReference>
<dbReference type="Pfam" id="PF07992">
    <property type="entry name" value="Pyr_redox_2"/>
    <property type="match status" value="1"/>
</dbReference>
<keyword evidence="8" id="KW-1185">Reference proteome</keyword>
<evidence type="ECO:0000259" key="5">
    <source>
        <dbReference type="Pfam" id="PF07992"/>
    </source>
</evidence>
<reference evidence="7" key="1">
    <citation type="submission" date="2022-09" db="EMBL/GenBank/DDBJ databases">
        <title>Comparative genomics and taxonomic characterization of three novel marine species of genus Reichenbachiella exhibiting antioxidant and polysaccharide degradation activities.</title>
        <authorList>
            <person name="Muhammad N."/>
            <person name="Lee Y.-J."/>
            <person name="Ko J."/>
            <person name="Kim S.-G."/>
        </authorList>
    </citation>
    <scope>NUCLEOTIDE SEQUENCE</scope>
    <source>
        <strain evidence="7">BKB1-1</strain>
    </source>
</reference>
<dbReference type="Pfam" id="PF14759">
    <property type="entry name" value="Reductase_C"/>
    <property type="match status" value="1"/>
</dbReference>
<dbReference type="PRINTS" id="PR00368">
    <property type="entry name" value="FADPNR"/>
</dbReference>
<keyword evidence="4" id="KW-0560">Oxidoreductase</keyword>
<dbReference type="InterPro" id="IPR016156">
    <property type="entry name" value="FAD/NAD-linked_Rdtase_dimer_sf"/>
</dbReference>